<keyword evidence="13" id="KW-1185">Reference proteome</keyword>
<sequence>MKTFFQILTAHFFLAVLVNSLQSKRNFFNSQLLIEHDQLKFVSDENSVNFLVIGDWGGLPVFPFRTIVESQVSNQMTKLGDIFNTKFQLALGDNFYFTGVKDENDKRFKETYFSVFNSKRLRETPWFVVLGNHDHYGNATAQVEYTKLHKNWILPSFNYTINVTDKNDQSLISILMIDTILLCGNSGFDWEYDKQPRFKSVREKVLSNAYLEAIEQELRRVSSTNVPYIIVAGHFPVWSVAEHGPTQCLLNTLRPLLHKYQVSAYFCGHDHNLQYISDTFLDHKVDYIVSGAGNFVENSTAHISDVPSDSLKYFWAENVGLINGGFMLTQTTSQNMTLTFYESNGKALYQNVVYPRKV</sequence>
<feature type="chain" id="PRO_5018006275" description="Tartrate-resistant acid phosphatase type 5" evidence="10">
    <location>
        <begin position="24"/>
        <end position="358"/>
    </location>
</feature>
<comment type="cofactor">
    <cofactor evidence="7">
        <name>Fe cation</name>
        <dbReference type="ChEBI" id="CHEBI:24875"/>
    </cofactor>
    <text evidence="7">Binds 2 iron ions per subunit.</text>
</comment>
<feature type="binding site" evidence="7">
    <location>
        <position position="93"/>
    </location>
    <ligand>
        <name>Fe cation</name>
        <dbReference type="ChEBI" id="CHEBI:24875"/>
        <label>2</label>
    </ligand>
</feature>
<proteinExistence type="predicted"/>
<dbReference type="GO" id="GO:0045453">
    <property type="term" value="P:bone resorption"/>
    <property type="evidence" value="ECO:0007669"/>
    <property type="project" value="TreeGrafter"/>
</dbReference>
<protein>
    <recommendedName>
        <fullName evidence="3 6">Tartrate-resistant acid phosphatase type 5</fullName>
        <ecNumber evidence="2 6">3.1.3.2</ecNumber>
    </recommendedName>
</protein>
<evidence type="ECO:0000256" key="4">
    <source>
        <dbReference type="ARBA" id="ARBA00022729"/>
    </source>
</evidence>
<feature type="binding site" evidence="7">
    <location>
        <position position="132"/>
    </location>
    <ligand>
        <name>Fe cation</name>
        <dbReference type="ChEBI" id="CHEBI:24875"/>
        <label>2</label>
    </ligand>
</feature>
<evidence type="ECO:0000256" key="1">
    <source>
        <dbReference type="ARBA" id="ARBA00000032"/>
    </source>
</evidence>
<comment type="catalytic activity">
    <reaction evidence="1 6">
        <text>a phosphate monoester + H2O = an alcohol + phosphate</text>
        <dbReference type="Rhea" id="RHEA:15017"/>
        <dbReference type="ChEBI" id="CHEBI:15377"/>
        <dbReference type="ChEBI" id="CHEBI:30879"/>
        <dbReference type="ChEBI" id="CHEBI:43474"/>
        <dbReference type="ChEBI" id="CHEBI:67140"/>
        <dbReference type="EC" id="3.1.3.2"/>
    </reaction>
</comment>
<dbReference type="Gene3D" id="3.60.21.10">
    <property type="match status" value="1"/>
</dbReference>
<dbReference type="GO" id="GO:0046872">
    <property type="term" value="F:metal ion binding"/>
    <property type="evidence" value="ECO:0007669"/>
    <property type="project" value="UniProtKB-KW"/>
</dbReference>
<evidence type="ECO:0000256" key="6">
    <source>
        <dbReference type="PIRNR" id="PIRNR000898"/>
    </source>
</evidence>
<reference evidence="12 13" key="1">
    <citation type="journal article" date="2018" name="Sci. Rep.">
        <title>Genomic signatures of local adaptation to the degree of environmental predictability in rotifers.</title>
        <authorList>
            <person name="Franch-Gras L."/>
            <person name="Hahn C."/>
            <person name="Garcia-Roger E.M."/>
            <person name="Carmona M.J."/>
            <person name="Serra M."/>
            <person name="Gomez A."/>
        </authorList>
    </citation>
    <scope>NUCLEOTIDE SEQUENCE [LARGE SCALE GENOMIC DNA]</scope>
    <source>
        <strain evidence="12">HYR1</strain>
    </source>
</reference>
<feature type="binding site" evidence="7">
    <location>
        <position position="55"/>
    </location>
    <ligand>
        <name>Fe cation</name>
        <dbReference type="ChEBI" id="CHEBI:24875"/>
        <label>1</label>
    </ligand>
</feature>
<dbReference type="Proteomes" id="UP000276133">
    <property type="component" value="Unassembled WGS sequence"/>
</dbReference>
<evidence type="ECO:0000256" key="10">
    <source>
        <dbReference type="SAM" id="SignalP"/>
    </source>
</evidence>
<dbReference type="PIRSF" id="PIRSF000898">
    <property type="entry name" value="Acid_Ptase_5"/>
    <property type="match status" value="1"/>
</dbReference>
<dbReference type="InterPro" id="IPR004843">
    <property type="entry name" value="Calcineurin-like_PHP"/>
</dbReference>
<evidence type="ECO:0000313" key="13">
    <source>
        <dbReference type="Proteomes" id="UP000276133"/>
    </source>
</evidence>
<dbReference type="PANTHER" id="PTHR10161:SF14">
    <property type="entry name" value="TARTRATE-RESISTANT ACID PHOSPHATASE TYPE 5"/>
    <property type="match status" value="1"/>
</dbReference>
<gene>
    <name evidence="12" type="ORF">BpHYR1_020860</name>
</gene>
<keyword evidence="4 10" id="KW-0732">Signal</keyword>
<dbReference type="STRING" id="10195.A0A3M7RX37"/>
<feature type="binding site" evidence="7">
    <location>
        <position position="96"/>
    </location>
    <ligand>
        <name>Fe cation</name>
        <dbReference type="ChEBI" id="CHEBI:24875"/>
        <label>1</label>
    </ligand>
</feature>
<dbReference type="InterPro" id="IPR051558">
    <property type="entry name" value="Metallophosphoesterase_PAP"/>
</dbReference>
<dbReference type="PANTHER" id="PTHR10161">
    <property type="entry name" value="TARTRATE-RESISTANT ACID PHOSPHATASE TYPE 5"/>
    <property type="match status" value="1"/>
</dbReference>
<dbReference type="GO" id="GO:0003993">
    <property type="term" value="F:acid phosphatase activity"/>
    <property type="evidence" value="ECO:0007669"/>
    <property type="project" value="UniProtKB-UniRule"/>
</dbReference>
<dbReference type="EMBL" id="REGN01002449">
    <property type="protein sequence ID" value="RNA28009.1"/>
    <property type="molecule type" value="Genomic_DNA"/>
</dbReference>
<feature type="disulfide bond" evidence="8">
    <location>
        <begin position="183"/>
        <end position="248"/>
    </location>
</feature>
<dbReference type="InterPro" id="IPR024927">
    <property type="entry name" value="Acid_PPase"/>
</dbReference>
<keyword evidence="5 6" id="KW-0378">Hydrolase</keyword>
<evidence type="ECO:0000256" key="8">
    <source>
        <dbReference type="PIRSR" id="PIRSR000898-2"/>
    </source>
</evidence>
<dbReference type="AlphaFoldDB" id="A0A3M7RX37"/>
<dbReference type="OrthoDB" id="411211at2759"/>
<keyword evidence="7" id="KW-0479">Metal-binding</keyword>
<comment type="caution">
    <text evidence="12">The sequence shown here is derived from an EMBL/GenBank/DDBJ whole genome shotgun (WGS) entry which is preliminary data.</text>
</comment>
<accession>A0A3M7RX37</accession>
<feature type="binding site" evidence="7">
    <location>
        <position position="234"/>
    </location>
    <ligand>
        <name>Fe cation</name>
        <dbReference type="ChEBI" id="CHEBI:24875"/>
        <label>2</label>
    </ligand>
</feature>
<keyword evidence="6 7" id="KW-0408">Iron</keyword>
<evidence type="ECO:0000256" key="3">
    <source>
        <dbReference type="ARBA" id="ARBA00015822"/>
    </source>
</evidence>
<dbReference type="Pfam" id="PF00149">
    <property type="entry name" value="Metallophos"/>
    <property type="match status" value="1"/>
</dbReference>
<feature type="binding site" evidence="7">
    <location>
        <position position="93"/>
    </location>
    <ligand>
        <name>Fe cation</name>
        <dbReference type="ChEBI" id="CHEBI:24875"/>
        <label>1</label>
    </ligand>
</feature>
<evidence type="ECO:0000259" key="11">
    <source>
        <dbReference type="Pfam" id="PF00149"/>
    </source>
</evidence>
<feature type="domain" description="Calcineurin-like phosphoesterase" evidence="11">
    <location>
        <begin position="49"/>
        <end position="272"/>
    </location>
</feature>
<feature type="binding site" evidence="7">
    <location>
        <position position="269"/>
    </location>
    <ligand>
        <name>Fe cation</name>
        <dbReference type="ChEBI" id="CHEBI:24875"/>
        <label>2</label>
    </ligand>
</feature>
<organism evidence="12 13">
    <name type="scientific">Brachionus plicatilis</name>
    <name type="common">Marine rotifer</name>
    <name type="synonym">Brachionus muelleri</name>
    <dbReference type="NCBI Taxonomy" id="10195"/>
    <lineage>
        <taxon>Eukaryota</taxon>
        <taxon>Metazoa</taxon>
        <taxon>Spiralia</taxon>
        <taxon>Gnathifera</taxon>
        <taxon>Rotifera</taxon>
        <taxon>Eurotatoria</taxon>
        <taxon>Monogononta</taxon>
        <taxon>Pseudotrocha</taxon>
        <taxon>Ploima</taxon>
        <taxon>Brachionidae</taxon>
        <taxon>Brachionus</taxon>
    </lineage>
</organism>
<feature type="binding site" evidence="7">
    <location>
        <position position="271"/>
    </location>
    <ligand>
        <name>Fe cation</name>
        <dbReference type="ChEBI" id="CHEBI:24875"/>
        <label>1</label>
    </ligand>
</feature>
<dbReference type="EC" id="3.1.3.2" evidence="2 6"/>
<evidence type="ECO:0000256" key="9">
    <source>
        <dbReference type="PIRSR" id="PIRSR000898-3"/>
    </source>
</evidence>
<evidence type="ECO:0000256" key="7">
    <source>
        <dbReference type="PIRSR" id="PIRSR000898-1"/>
    </source>
</evidence>
<keyword evidence="8" id="KW-1015">Disulfide bond</keyword>
<evidence type="ECO:0000313" key="12">
    <source>
        <dbReference type="EMBL" id="RNA28009.1"/>
    </source>
</evidence>
<dbReference type="SUPFAM" id="SSF56300">
    <property type="entry name" value="Metallo-dependent phosphatases"/>
    <property type="match status" value="1"/>
</dbReference>
<name>A0A3M7RX37_BRAPC</name>
<feature type="signal peptide" evidence="10">
    <location>
        <begin position="1"/>
        <end position="23"/>
    </location>
</feature>
<feature type="glycosylation site" description="N-linked (GlcNAc...) asparagine" evidence="9">
    <location>
        <position position="138"/>
    </location>
</feature>
<evidence type="ECO:0000256" key="2">
    <source>
        <dbReference type="ARBA" id="ARBA00012646"/>
    </source>
</evidence>
<dbReference type="InterPro" id="IPR029052">
    <property type="entry name" value="Metallo-depent_PP-like"/>
</dbReference>
<dbReference type="CDD" id="cd07378">
    <property type="entry name" value="MPP_ACP5"/>
    <property type="match status" value="1"/>
</dbReference>
<evidence type="ECO:0000256" key="5">
    <source>
        <dbReference type="ARBA" id="ARBA00022801"/>
    </source>
</evidence>